<evidence type="ECO:0000313" key="2">
    <source>
        <dbReference type="EMBL" id="GBE60709.1"/>
    </source>
</evidence>
<feature type="compositionally biased region" description="Polar residues" evidence="1">
    <location>
        <begin position="15"/>
        <end position="27"/>
    </location>
</feature>
<dbReference type="EMBL" id="BDSA01000002">
    <property type="protein sequence ID" value="GBE60709.1"/>
    <property type="molecule type" value="Genomic_DNA"/>
</dbReference>
<keyword evidence="3" id="KW-1185">Reference proteome</keyword>
<dbReference type="RefSeq" id="XP_028866952.1">
    <property type="nucleotide sequence ID" value="XM_029011119.1"/>
</dbReference>
<gene>
    <name evidence="2" type="ORF">BOVATA_022020</name>
</gene>
<accession>A0A2H6KCM3</accession>
<name>A0A2H6KCM3_9APIC</name>
<feature type="compositionally biased region" description="Basic and acidic residues" evidence="1">
    <location>
        <begin position="28"/>
        <end position="37"/>
    </location>
</feature>
<proteinExistence type="predicted"/>
<evidence type="ECO:0000256" key="1">
    <source>
        <dbReference type="SAM" id="MobiDB-lite"/>
    </source>
</evidence>
<comment type="caution">
    <text evidence="2">The sequence shown here is derived from an EMBL/GenBank/DDBJ whole genome shotgun (WGS) entry which is preliminary data.</text>
</comment>
<dbReference type="GeneID" id="39874479"/>
<feature type="region of interest" description="Disordered" evidence="1">
    <location>
        <begin position="15"/>
        <end position="37"/>
    </location>
</feature>
<feature type="region of interest" description="Disordered" evidence="1">
    <location>
        <begin position="87"/>
        <end position="109"/>
    </location>
</feature>
<evidence type="ECO:0000313" key="3">
    <source>
        <dbReference type="Proteomes" id="UP000236319"/>
    </source>
</evidence>
<protein>
    <submittedName>
        <fullName evidence="2">Uncharacterized protein</fullName>
    </submittedName>
</protein>
<reference evidence="2 3" key="1">
    <citation type="journal article" date="2017" name="BMC Genomics">
        <title>Whole-genome assembly of Babesia ovata and comparative genomics between closely related pathogens.</title>
        <authorList>
            <person name="Yamagishi J."/>
            <person name="Asada M."/>
            <person name="Hakimi H."/>
            <person name="Tanaka T.Q."/>
            <person name="Sugimoto C."/>
            <person name="Kawazu S."/>
        </authorList>
    </citation>
    <scope>NUCLEOTIDE SEQUENCE [LARGE SCALE GENOMIC DNA]</scope>
    <source>
        <strain evidence="2 3">Miyake</strain>
    </source>
</reference>
<organism evidence="2 3">
    <name type="scientific">Babesia ovata</name>
    <dbReference type="NCBI Taxonomy" id="189622"/>
    <lineage>
        <taxon>Eukaryota</taxon>
        <taxon>Sar</taxon>
        <taxon>Alveolata</taxon>
        <taxon>Apicomplexa</taxon>
        <taxon>Aconoidasida</taxon>
        <taxon>Piroplasmida</taxon>
        <taxon>Babesiidae</taxon>
        <taxon>Babesia</taxon>
    </lineage>
</organism>
<dbReference type="VEuPathDB" id="PiroplasmaDB:BOVATA_022020"/>
<dbReference type="Proteomes" id="UP000236319">
    <property type="component" value="Unassembled WGS sequence"/>
</dbReference>
<dbReference type="AlphaFoldDB" id="A0A2H6KCM3"/>
<sequence length="109" mass="12370">MELYLLWRWVFNTQGVPSSHSSEGSRQTGHDPGRATEHCCAYTYNPRAMQRDMRRYPGDEAETNDFWKHGHAAQQPVDDFSEVVPKVFPRFGGESPPTGDTGRAFHQAS</sequence>